<dbReference type="Proteomes" id="UP001245184">
    <property type="component" value="Unassembled WGS sequence"/>
</dbReference>
<dbReference type="Pfam" id="PF00561">
    <property type="entry name" value="Abhydrolase_1"/>
    <property type="match status" value="1"/>
</dbReference>
<dbReference type="InterPro" id="IPR000639">
    <property type="entry name" value="Epox_hydrolase-like"/>
</dbReference>
<name>A0ABD5CSL5_9BURK</name>
<dbReference type="InterPro" id="IPR050266">
    <property type="entry name" value="AB_hydrolase_sf"/>
</dbReference>
<reference evidence="3 4" key="1">
    <citation type="submission" date="2023-08" db="EMBL/GenBank/DDBJ databases">
        <title>Genome sequencing of plant associated microbes to promote plant fitness in Sorghum bicolor and Oryza sativa.</title>
        <authorList>
            <person name="Coleman-Derr D."/>
        </authorList>
    </citation>
    <scope>NUCLEOTIDE SEQUENCE [LARGE SCALE GENOMIC DNA]</scope>
    <source>
        <strain evidence="3 4">SLBN-33</strain>
    </source>
</reference>
<gene>
    <name evidence="3" type="ORF">QF025_007058</name>
</gene>
<dbReference type="PRINTS" id="PR00111">
    <property type="entry name" value="ABHYDROLASE"/>
</dbReference>
<dbReference type="GO" id="GO:0047570">
    <property type="term" value="F:3-oxoadipate enol-lactonase activity"/>
    <property type="evidence" value="ECO:0007669"/>
    <property type="project" value="UniProtKB-EC"/>
</dbReference>
<dbReference type="SUPFAM" id="SSF53474">
    <property type="entry name" value="alpha/beta-Hydrolases"/>
    <property type="match status" value="1"/>
</dbReference>
<accession>A0ABD5CSL5</accession>
<comment type="caution">
    <text evidence="3">The sequence shown here is derived from an EMBL/GenBank/DDBJ whole genome shotgun (WGS) entry which is preliminary data.</text>
</comment>
<evidence type="ECO:0000313" key="4">
    <source>
        <dbReference type="Proteomes" id="UP001245184"/>
    </source>
</evidence>
<dbReference type="PANTHER" id="PTHR43798">
    <property type="entry name" value="MONOACYLGLYCEROL LIPASE"/>
    <property type="match status" value="1"/>
</dbReference>
<evidence type="ECO:0000259" key="2">
    <source>
        <dbReference type="Pfam" id="PF00561"/>
    </source>
</evidence>
<dbReference type="PANTHER" id="PTHR43798:SF31">
    <property type="entry name" value="AB HYDROLASE SUPERFAMILY PROTEIN YCLE"/>
    <property type="match status" value="1"/>
</dbReference>
<feature type="domain" description="AB hydrolase-1" evidence="2">
    <location>
        <begin position="30"/>
        <end position="262"/>
    </location>
</feature>
<sequence>MSQDRKSRGKNLRVNDTTLWVADTGETDLPVILCLHSCFLDGTMFDGLVDATEGKFRVVRPDFRGQGKSAIHDVDIITMDLCADDMDALIQEMDLRSINVMAQSMGGDVAFRLIAHRQERFRSLIVAGSSACGEPPDQGARFAQWVVDAGEKGFTGEILELTMEVMFGNTTRHNPEKQKMLAYWRERIAALPKTLRPAMKGVMHRESSVALLPSIKIPVLIINGEEDMPRPPAWSDEMKRELPNSRLIRLTKIGHSPTLEAPDQVLPAVVEFFREPNISATA</sequence>
<dbReference type="AlphaFoldDB" id="A0ABD5CSL5"/>
<dbReference type="EC" id="3.1.1.24" evidence="3"/>
<protein>
    <submittedName>
        <fullName evidence="3">3-oxoadipate enol-lactonase</fullName>
        <ecNumber evidence="3">3.1.1.24</ecNumber>
    </submittedName>
</protein>
<dbReference type="InterPro" id="IPR029058">
    <property type="entry name" value="AB_hydrolase_fold"/>
</dbReference>
<evidence type="ECO:0000256" key="1">
    <source>
        <dbReference type="ARBA" id="ARBA00022801"/>
    </source>
</evidence>
<dbReference type="EMBL" id="JAVIZN010000003">
    <property type="protein sequence ID" value="MDR6208257.1"/>
    <property type="molecule type" value="Genomic_DNA"/>
</dbReference>
<proteinExistence type="predicted"/>
<dbReference type="Gene3D" id="3.40.50.1820">
    <property type="entry name" value="alpha/beta hydrolase"/>
    <property type="match status" value="1"/>
</dbReference>
<evidence type="ECO:0000313" key="3">
    <source>
        <dbReference type="EMBL" id="MDR6208257.1"/>
    </source>
</evidence>
<dbReference type="RefSeq" id="WP_310035714.1">
    <property type="nucleotide sequence ID" value="NZ_JAVIZN010000003.1"/>
</dbReference>
<organism evidence="3 4">
    <name type="scientific">Paraburkholderia graminis</name>
    <dbReference type="NCBI Taxonomy" id="60548"/>
    <lineage>
        <taxon>Bacteria</taxon>
        <taxon>Pseudomonadati</taxon>
        <taxon>Pseudomonadota</taxon>
        <taxon>Betaproteobacteria</taxon>
        <taxon>Burkholderiales</taxon>
        <taxon>Burkholderiaceae</taxon>
        <taxon>Paraburkholderia</taxon>
    </lineage>
</organism>
<dbReference type="PRINTS" id="PR00412">
    <property type="entry name" value="EPOXHYDRLASE"/>
</dbReference>
<dbReference type="InterPro" id="IPR000073">
    <property type="entry name" value="AB_hydrolase_1"/>
</dbReference>
<keyword evidence="1 3" id="KW-0378">Hydrolase</keyword>